<evidence type="ECO:0000313" key="1">
    <source>
        <dbReference type="EMBL" id="OGK41576.1"/>
    </source>
</evidence>
<accession>A0A1F7IDZ6</accession>
<dbReference type="Proteomes" id="UP000179270">
    <property type="component" value="Unassembled WGS sequence"/>
</dbReference>
<dbReference type="AlphaFoldDB" id="A0A1F7IDZ6"/>
<dbReference type="EMBL" id="MGAF01000017">
    <property type="protein sequence ID" value="OGK41576.1"/>
    <property type="molecule type" value="Genomic_DNA"/>
</dbReference>
<reference evidence="1 2" key="1">
    <citation type="journal article" date="2016" name="Nat. Commun.">
        <title>Thousands of microbial genomes shed light on interconnected biogeochemical processes in an aquifer system.</title>
        <authorList>
            <person name="Anantharaman K."/>
            <person name="Brown C.T."/>
            <person name="Hug L.A."/>
            <person name="Sharon I."/>
            <person name="Castelle C.J."/>
            <person name="Probst A.J."/>
            <person name="Thomas B.C."/>
            <person name="Singh A."/>
            <person name="Wilkins M.J."/>
            <person name="Karaoz U."/>
            <person name="Brodie E.L."/>
            <person name="Williams K.H."/>
            <person name="Hubbard S.S."/>
            <person name="Banfield J.F."/>
        </authorList>
    </citation>
    <scope>NUCLEOTIDE SEQUENCE [LARGE SCALE GENOMIC DNA]</scope>
</reference>
<evidence type="ECO:0000313" key="2">
    <source>
        <dbReference type="Proteomes" id="UP000179270"/>
    </source>
</evidence>
<organism evidence="1 2">
    <name type="scientific">Candidatus Roizmanbacteria bacterium RIFCSPLOWO2_01_FULL_35_13</name>
    <dbReference type="NCBI Taxonomy" id="1802055"/>
    <lineage>
        <taxon>Bacteria</taxon>
        <taxon>Candidatus Roizmaniibacteriota</taxon>
    </lineage>
</organism>
<gene>
    <name evidence="1" type="ORF">A3A74_08135</name>
</gene>
<sequence>MIPTFITAWPRPAHILGRNAISGFAKLSFGYFQPLSAFFPRSFYHYFLTIPAKQKSPKIEAKNVLCRYVDDVRTFWVQNQYNFFAS</sequence>
<proteinExistence type="predicted"/>
<comment type="caution">
    <text evidence="1">The sequence shown here is derived from an EMBL/GenBank/DDBJ whole genome shotgun (WGS) entry which is preliminary data.</text>
</comment>
<name>A0A1F7IDZ6_9BACT</name>
<protein>
    <submittedName>
        <fullName evidence="1">Uncharacterized protein</fullName>
    </submittedName>
</protein>